<dbReference type="PROSITE" id="PS50005">
    <property type="entry name" value="TPR"/>
    <property type="match status" value="1"/>
</dbReference>
<feature type="repeat" description="TPR" evidence="1">
    <location>
        <begin position="248"/>
        <end position="281"/>
    </location>
</feature>
<feature type="compositionally biased region" description="Pro residues" evidence="2">
    <location>
        <begin position="49"/>
        <end position="58"/>
    </location>
</feature>
<dbReference type="PANTHER" id="PTHR37841">
    <property type="entry name" value="GLR2918 PROTEIN"/>
    <property type="match status" value="1"/>
</dbReference>
<proteinExistence type="predicted"/>
<name>A0A8J4DVU9_9ACTN</name>
<dbReference type="Pfam" id="PF14903">
    <property type="entry name" value="WG_beta_rep"/>
    <property type="match status" value="3"/>
</dbReference>
<dbReference type="PANTHER" id="PTHR37841:SF1">
    <property type="entry name" value="DUF3298 DOMAIN-CONTAINING PROTEIN"/>
    <property type="match status" value="1"/>
</dbReference>
<dbReference type="InterPro" id="IPR019734">
    <property type="entry name" value="TPR_rpt"/>
</dbReference>
<protein>
    <recommendedName>
        <fullName evidence="5">WG repeat-containing protein</fullName>
    </recommendedName>
</protein>
<evidence type="ECO:0008006" key="5">
    <source>
        <dbReference type="Google" id="ProtNLM"/>
    </source>
</evidence>
<organism evidence="3 4">
    <name type="scientific">Virgisporangium aliadipatigenens</name>
    <dbReference type="NCBI Taxonomy" id="741659"/>
    <lineage>
        <taxon>Bacteria</taxon>
        <taxon>Bacillati</taxon>
        <taxon>Actinomycetota</taxon>
        <taxon>Actinomycetes</taxon>
        <taxon>Micromonosporales</taxon>
        <taxon>Micromonosporaceae</taxon>
        <taxon>Virgisporangium</taxon>
    </lineage>
</organism>
<reference evidence="3" key="1">
    <citation type="submission" date="2021-01" db="EMBL/GenBank/DDBJ databases">
        <title>Whole genome shotgun sequence of Virgisporangium aliadipatigenens NBRC 105644.</title>
        <authorList>
            <person name="Komaki H."/>
            <person name="Tamura T."/>
        </authorList>
    </citation>
    <scope>NUCLEOTIDE SEQUENCE</scope>
    <source>
        <strain evidence="3">NBRC 105644</strain>
    </source>
</reference>
<dbReference type="SUPFAM" id="SSF48452">
    <property type="entry name" value="TPR-like"/>
    <property type="match status" value="1"/>
</dbReference>
<dbReference type="SMART" id="SM00028">
    <property type="entry name" value="TPR"/>
    <property type="match status" value="2"/>
</dbReference>
<gene>
    <name evidence="3" type="ORF">Val02_73880</name>
</gene>
<feature type="compositionally biased region" description="Basic and acidic residues" evidence="2">
    <location>
        <begin position="82"/>
        <end position="104"/>
    </location>
</feature>
<evidence type="ECO:0000256" key="2">
    <source>
        <dbReference type="SAM" id="MobiDB-lite"/>
    </source>
</evidence>
<evidence type="ECO:0000313" key="4">
    <source>
        <dbReference type="Proteomes" id="UP000619260"/>
    </source>
</evidence>
<dbReference type="InterPro" id="IPR011990">
    <property type="entry name" value="TPR-like_helical_dom_sf"/>
</dbReference>
<sequence>MDDNRVAEAGDAAEAEGPPRPRVARPAWASMATQTWRPVPVPGALAKPPAEPEAPPAEPLRDLPEQRAPLRDLPEYAAPARDMTDYREPAREAPRPPRDRDTDAGPRIPAPRPPSAHEGPDPEQALAAFDWRYDPDTLRELVDEREAVTLMAIGRALTARIDERHNDADRARLFSLRAAVSRVLGDLPRALADGRRALAHAEATGELRRIAIVQARLAHVLQWAGEFAEADRLFTLANSGELPDRLRASMHQHIGKCAYDQGRYMEACNHFERALDLRRAEDPEMIAQTELALDAVFRRVAERGWGPYPRTPEELLQLRRPPVPAFSEEKELWGYTGPDGQFLIAPRYNDVQPFRDGVAWVQLPGALTWALIDLDGQMLIQPASGWLGVSSFADGLAWVARNGTSNWLAIDKTGAVMIQPYYDDVRPFRRGLAAVSKEGRWGAVNAAGDEVVPLAYEGFATALADGRYIDGFNDEGLAVVILDGKKGVVDRTGHVLVPSMYANVVIHPVAYLIVDQSQRWGALDRRGRVLVDPHYPSRNGVIDELDRLLADTKPVL</sequence>
<accession>A0A8J4DVU9</accession>
<dbReference type="Gene3D" id="1.25.40.10">
    <property type="entry name" value="Tetratricopeptide repeat domain"/>
    <property type="match status" value="1"/>
</dbReference>
<dbReference type="EMBL" id="BOPF01000036">
    <property type="protein sequence ID" value="GIJ50502.1"/>
    <property type="molecule type" value="Genomic_DNA"/>
</dbReference>
<evidence type="ECO:0000313" key="3">
    <source>
        <dbReference type="EMBL" id="GIJ50502.1"/>
    </source>
</evidence>
<dbReference type="RefSeq" id="WP_239153623.1">
    <property type="nucleotide sequence ID" value="NZ_BOPF01000036.1"/>
</dbReference>
<dbReference type="InterPro" id="IPR032774">
    <property type="entry name" value="WG_beta_rep"/>
</dbReference>
<evidence type="ECO:0000256" key="1">
    <source>
        <dbReference type="PROSITE-ProRule" id="PRU00339"/>
    </source>
</evidence>
<feature type="compositionally biased region" description="Basic and acidic residues" evidence="2">
    <location>
        <begin position="59"/>
        <end position="74"/>
    </location>
</feature>
<dbReference type="AlphaFoldDB" id="A0A8J4DVU9"/>
<dbReference type="Proteomes" id="UP000619260">
    <property type="component" value="Unassembled WGS sequence"/>
</dbReference>
<keyword evidence="4" id="KW-1185">Reference proteome</keyword>
<comment type="caution">
    <text evidence="3">The sequence shown here is derived from an EMBL/GenBank/DDBJ whole genome shotgun (WGS) entry which is preliminary data.</text>
</comment>
<feature type="region of interest" description="Disordered" evidence="2">
    <location>
        <begin position="1"/>
        <end position="122"/>
    </location>
</feature>
<keyword evidence="1" id="KW-0802">TPR repeat</keyword>